<dbReference type="InterPro" id="IPR032710">
    <property type="entry name" value="NTF2-like_dom_sf"/>
</dbReference>
<feature type="coiled-coil region" evidence="1">
    <location>
        <begin position="84"/>
        <end position="111"/>
    </location>
</feature>
<dbReference type="OrthoDB" id="5440at2759"/>
<dbReference type="GO" id="GO:0030638">
    <property type="term" value="P:polyketide metabolic process"/>
    <property type="evidence" value="ECO:0007669"/>
    <property type="project" value="InterPro"/>
</dbReference>
<evidence type="ECO:0000313" key="3">
    <source>
        <dbReference type="EMBL" id="KAJ5101522.1"/>
    </source>
</evidence>
<comment type="caution">
    <text evidence="3">The sequence shown here is derived from an EMBL/GenBank/DDBJ whole genome shotgun (WGS) entry which is preliminary data.</text>
</comment>
<keyword evidence="1" id="KW-0175">Coiled coil</keyword>
<dbReference type="Proteomes" id="UP001141434">
    <property type="component" value="Unassembled WGS sequence"/>
</dbReference>
<dbReference type="RefSeq" id="XP_056512353.1">
    <property type="nucleotide sequence ID" value="XM_056654326.1"/>
</dbReference>
<dbReference type="InterPro" id="IPR009959">
    <property type="entry name" value="Cyclase_SnoaL-like"/>
</dbReference>
<organism evidence="3 4">
    <name type="scientific">Penicillium alfredii</name>
    <dbReference type="NCBI Taxonomy" id="1506179"/>
    <lineage>
        <taxon>Eukaryota</taxon>
        <taxon>Fungi</taxon>
        <taxon>Dikarya</taxon>
        <taxon>Ascomycota</taxon>
        <taxon>Pezizomycotina</taxon>
        <taxon>Eurotiomycetes</taxon>
        <taxon>Eurotiomycetidae</taxon>
        <taxon>Eurotiales</taxon>
        <taxon>Aspergillaceae</taxon>
        <taxon>Penicillium</taxon>
    </lineage>
</organism>
<dbReference type="PANTHER" id="PTHR38436:SF3">
    <property type="entry name" value="CARBOXYMETHYLENEBUTENOLIDASE-RELATED"/>
    <property type="match status" value="1"/>
</dbReference>
<reference evidence="3" key="2">
    <citation type="journal article" date="2023" name="IMA Fungus">
        <title>Comparative genomic study of the Penicillium genus elucidates a diverse pangenome and 15 lateral gene transfer events.</title>
        <authorList>
            <person name="Petersen C."/>
            <person name="Sorensen T."/>
            <person name="Nielsen M.R."/>
            <person name="Sondergaard T.E."/>
            <person name="Sorensen J.L."/>
            <person name="Fitzpatrick D.A."/>
            <person name="Frisvad J.C."/>
            <person name="Nielsen K.L."/>
        </authorList>
    </citation>
    <scope>NUCLEOTIDE SEQUENCE</scope>
    <source>
        <strain evidence="3">IBT 34128</strain>
    </source>
</reference>
<protein>
    <recommendedName>
        <fullName evidence="5">Dienelactone hydrolase</fullName>
    </recommendedName>
</protein>
<dbReference type="SUPFAM" id="SSF54427">
    <property type="entry name" value="NTF2-like"/>
    <property type="match status" value="1"/>
</dbReference>
<dbReference type="PANTHER" id="PTHR38436">
    <property type="entry name" value="POLYKETIDE CYCLASE SNOAL-LIKE DOMAIN"/>
    <property type="match status" value="1"/>
</dbReference>
<evidence type="ECO:0008006" key="5">
    <source>
        <dbReference type="Google" id="ProtNLM"/>
    </source>
</evidence>
<feature type="compositionally biased region" description="Polar residues" evidence="2">
    <location>
        <begin position="23"/>
        <end position="38"/>
    </location>
</feature>
<dbReference type="Gene3D" id="3.10.450.50">
    <property type="match status" value="1"/>
</dbReference>
<evidence type="ECO:0000256" key="2">
    <source>
        <dbReference type="SAM" id="MobiDB-lite"/>
    </source>
</evidence>
<evidence type="ECO:0000256" key="1">
    <source>
        <dbReference type="SAM" id="Coils"/>
    </source>
</evidence>
<sequence length="477" mass="52753">MVNIFQRLARRAQSPSRPDAGTEATSPSMRRTLSISSGKRSRPQEERSPRHLILISDTPEFDPHISHRFQAEGFNVSYLPFLGSGDAERDRKALENAVHEKEDELETGERYAIVAYHRPAYLLLAAHHLTISNTNPFPRLCALIAYYPLSSTDKLPFKQKEDGAPLACSNTASIFNPSPTATYLPIQIHLPGPLVHSCTLWPWVSLSASEGDLTYRKRHRCHVFAYPDADTGFAENSDAVPESPGEPCEGGDHADEISSQLAWSRTLGCLRRAFGVGSHWAVVDIETVWEEYWERVLGEWGDLKPNEYRDSGAAVDMLLAPVLNGDDEAPRCETGASVQCVPTRAGGECPSRCPLPVCVLYMLIFAGCTPSSLQSFFAHVFVPIGPVNQHIRLLSRTVGPDRIVDEILLSFCHTAEIPWLLPEVSPTNRDVKVVVVVMARFCAGRIAQQKLYWDQADVLVQVGLLEAGFVPQAKGSE</sequence>
<proteinExistence type="predicted"/>
<gene>
    <name evidence="3" type="ORF">NUU61_003744</name>
</gene>
<feature type="region of interest" description="Disordered" evidence="2">
    <location>
        <begin position="8"/>
        <end position="50"/>
    </location>
</feature>
<dbReference type="EMBL" id="JAPMSZ010000005">
    <property type="protein sequence ID" value="KAJ5101522.1"/>
    <property type="molecule type" value="Genomic_DNA"/>
</dbReference>
<keyword evidence="4" id="KW-1185">Reference proteome</keyword>
<reference evidence="3" key="1">
    <citation type="submission" date="2022-11" db="EMBL/GenBank/DDBJ databases">
        <authorList>
            <person name="Petersen C."/>
        </authorList>
    </citation>
    <scope>NUCLEOTIDE SEQUENCE</scope>
    <source>
        <strain evidence="3">IBT 34128</strain>
    </source>
</reference>
<name>A0A9W9KDY3_9EURO</name>
<accession>A0A9W9KDY3</accession>
<evidence type="ECO:0000313" key="4">
    <source>
        <dbReference type="Proteomes" id="UP001141434"/>
    </source>
</evidence>
<dbReference type="AlphaFoldDB" id="A0A9W9KDY3"/>
<feature type="region of interest" description="Disordered" evidence="2">
    <location>
        <begin position="235"/>
        <end position="254"/>
    </location>
</feature>
<dbReference type="GeneID" id="81393494"/>